<accession>A0ABY4BNP4</accession>
<keyword evidence="2" id="KW-1185">Reference proteome</keyword>
<evidence type="ECO:0008006" key="3">
    <source>
        <dbReference type="Google" id="ProtNLM"/>
    </source>
</evidence>
<protein>
    <recommendedName>
        <fullName evidence="3">Addiction module antitoxin</fullName>
    </recommendedName>
</protein>
<evidence type="ECO:0000313" key="1">
    <source>
        <dbReference type="EMBL" id="UOE40409.1"/>
    </source>
</evidence>
<dbReference type="EMBL" id="CP094532">
    <property type="protein sequence ID" value="UOE40409.1"/>
    <property type="molecule type" value="Genomic_DNA"/>
</dbReference>
<name>A0ABY4BNP4_9FLAO</name>
<evidence type="ECO:0000313" key="2">
    <source>
        <dbReference type="Proteomes" id="UP000831460"/>
    </source>
</evidence>
<reference evidence="1 2" key="1">
    <citation type="submission" date="2022-03" db="EMBL/GenBank/DDBJ databases">
        <title>Chryseobacterium sp. isolated from particulate matters in swine house.</title>
        <authorList>
            <person name="Won M."/>
            <person name="Kim S.-J."/>
            <person name="Kwon S.-W."/>
        </authorList>
    </citation>
    <scope>NUCLEOTIDE SEQUENCE [LARGE SCALE GENOMIC DNA]</scope>
    <source>
        <strain evidence="1 2">SC2-2</strain>
    </source>
</reference>
<dbReference type="Proteomes" id="UP000831460">
    <property type="component" value="Chromosome"/>
</dbReference>
<organism evidence="1 2">
    <name type="scientific">Chryseobacterium suipulveris</name>
    <dbReference type="NCBI Taxonomy" id="2929800"/>
    <lineage>
        <taxon>Bacteria</taxon>
        <taxon>Pseudomonadati</taxon>
        <taxon>Bacteroidota</taxon>
        <taxon>Flavobacteriia</taxon>
        <taxon>Flavobacteriales</taxon>
        <taxon>Weeksellaceae</taxon>
        <taxon>Chryseobacterium group</taxon>
        <taxon>Chryseobacterium</taxon>
    </lineage>
</organism>
<proteinExistence type="predicted"/>
<dbReference type="RefSeq" id="WP_243548433.1">
    <property type="nucleotide sequence ID" value="NZ_CP094532.1"/>
</dbReference>
<sequence>MKGIASVEIVEEDKTYSWEEIESSEAFKKLIDQSEKDFEEGRYVEHSKELLDAVFRKSSFEN</sequence>
<gene>
    <name evidence="1" type="ORF">MTP09_10890</name>
</gene>